<comment type="function">
    <text evidence="10">Involved in 1,2-propanediol (1,2-PD) degradation by catalyzing the conversion of propanoyl-CoA to propanoyl-phosphate.</text>
</comment>
<evidence type="ECO:0000256" key="1">
    <source>
        <dbReference type="ARBA" id="ARBA00001947"/>
    </source>
</evidence>
<protein>
    <recommendedName>
        <fullName evidence="4 10">Phosphate propanoyltransferase</fullName>
        <ecNumber evidence="3 10">2.3.1.222</ecNumber>
    </recommendedName>
</protein>
<proteinExistence type="inferred from homology"/>
<dbReference type="NCBIfam" id="NF011652">
    <property type="entry name" value="PRK15070.1"/>
    <property type="match status" value="1"/>
</dbReference>
<keyword evidence="6" id="KW-0479">Metal-binding</keyword>
<evidence type="ECO:0000256" key="5">
    <source>
        <dbReference type="ARBA" id="ARBA00022679"/>
    </source>
</evidence>
<dbReference type="KEGG" id="gfe:Gferi_15895"/>
<evidence type="ECO:0000256" key="7">
    <source>
        <dbReference type="ARBA" id="ARBA00022833"/>
    </source>
</evidence>
<evidence type="ECO:0000313" key="12">
    <source>
        <dbReference type="Proteomes" id="UP000095743"/>
    </source>
</evidence>
<dbReference type="EC" id="2.3.1.222" evidence="3 10"/>
<keyword evidence="5 10" id="KW-0808">Transferase</keyword>
<comment type="catalytic activity">
    <reaction evidence="9 10">
        <text>propanoyl-CoA + phosphate = propanoyl phosphate + CoA</text>
        <dbReference type="Rhea" id="RHEA:28046"/>
        <dbReference type="ChEBI" id="CHEBI:43474"/>
        <dbReference type="ChEBI" id="CHEBI:57287"/>
        <dbReference type="ChEBI" id="CHEBI:57392"/>
        <dbReference type="ChEBI" id="CHEBI:58933"/>
        <dbReference type="EC" id="2.3.1.222"/>
    </reaction>
</comment>
<comment type="pathway">
    <text evidence="10">Polyol metabolism; 1,2-propanediol degradation.</text>
</comment>
<evidence type="ECO:0000256" key="3">
    <source>
        <dbReference type="ARBA" id="ARBA00012206"/>
    </source>
</evidence>
<accession>A0A1D8GJ26</accession>
<dbReference type="OrthoDB" id="9784365at2"/>
<comment type="similarity">
    <text evidence="2 10">Belongs to the PduL family.</text>
</comment>
<evidence type="ECO:0000256" key="8">
    <source>
        <dbReference type="ARBA" id="ARBA00023315"/>
    </source>
</evidence>
<dbReference type="EMBL" id="CP017269">
    <property type="protein sequence ID" value="AOT70911.1"/>
    <property type="molecule type" value="Genomic_DNA"/>
</dbReference>
<dbReference type="UniPathway" id="UPA00621"/>
<sequence length="210" mass="23431">MNEVKIRKIIERVIEKIEETVNLPVEASGRHVHLSKEHTVQLFGSEDQLTVKKELSQPKQYQYQQRVTLIGPKGIIQGVTLLGSARGNTQVELSKTDAVKLGLDPPVRESGDLTGSASLLIASEKGVVLAEESTIIAKRHIHMEPADAERLKVADRQKVAVRIMTDRPVVFEDVTVRVNENYRLSLHIDYDEANACNYMPGTQGRIISLE</sequence>
<evidence type="ECO:0000256" key="4">
    <source>
        <dbReference type="ARBA" id="ARBA00020837"/>
    </source>
</evidence>
<evidence type="ECO:0000256" key="2">
    <source>
        <dbReference type="ARBA" id="ARBA00007342"/>
    </source>
</evidence>
<keyword evidence="7" id="KW-0862">Zinc</keyword>
<dbReference type="RefSeq" id="WP_069978189.1">
    <property type="nucleotide sequence ID" value="NZ_CP017269.1"/>
</dbReference>
<dbReference type="STRING" id="1424294.Gferi_15895"/>
<evidence type="ECO:0000256" key="10">
    <source>
        <dbReference type="PIRNR" id="PIRNR010130"/>
    </source>
</evidence>
<keyword evidence="8 10" id="KW-0012">Acyltransferase</keyword>
<evidence type="ECO:0000256" key="6">
    <source>
        <dbReference type="ARBA" id="ARBA00022723"/>
    </source>
</evidence>
<reference evidence="11 12" key="1">
    <citation type="submission" date="2016-09" db="EMBL/GenBank/DDBJ databases">
        <title>Genomic analysis reveals versatility of anaerobic energy metabolism of Geosporobacter ferrireducens IRF9 of phylum Firmicutes.</title>
        <authorList>
            <person name="Kim S.-J."/>
        </authorList>
    </citation>
    <scope>NUCLEOTIDE SEQUENCE [LARGE SCALE GENOMIC DNA]</scope>
    <source>
        <strain evidence="11 12">IRF9</strain>
    </source>
</reference>
<comment type="cofactor">
    <cofactor evidence="1">
        <name>Zn(2+)</name>
        <dbReference type="ChEBI" id="CHEBI:29105"/>
    </cofactor>
</comment>
<dbReference type="Proteomes" id="UP000095743">
    <property type="component" value="Chromosome"/>
</dbReference>
<dbReference type="Pfam" id="PF06130">
    <property type="entry name" value="PTAC"/>
    <property type="match status" value="1"/>
</dbReference>
<dbReference type="PANTHER" id="PTHR39453">
    <property type="entry name" value="PHOSPHATE PROPANOYLTRANSFERASE"/>
    <property type="match status" value="1"/>
</dbReference>
<gene>
    <name evidence="11" type="ORF">Gferi_15895</name>
</gene>
<dbReference type="GO" id="GO:0051144">
    <property type="term" value="P:1,2-propanediol catabolic process"/>
    <property type="evidence" value="ECO:0007669"/>
    <property type="project" value="UniProtKB-UniPathway"/>
</dbReference>
<evidence type="ECO:0000256" key="9">
    <source>
        <dbReference type="ARBA" id="ARBA00047589"/>
    </source>
</evidence>
<dbReference type="PIRSF" id="PIRSF010130">
    <property type="entry name" value="PduL"/>
    <property type="match status" value="1"/>
</dbReference>
<dbReference type="PANTHER" id="PTHR39453:SF1">
    <property type="entry name" value="PHOSPHATE PROPANOYLTRANSFERASE"/>
    <property type="match status" value="1"/>
</dbReference>
<dbReference type="GO" id="GO:0046872">
    <property type="term" value="F:metal ion binding"/>
    <property type="evidence" value="ECO:0007669"/>
    <property type="project" value="UniProtKB-KW"/>
</dbReference>
<keyword evidence="12" id="KW-1185">Reference proteome</keyword>
<name>A0A1D8GJ26_9FIRM</name>
<dbReference type="GO" id="GO:0016747">
    <property type="term" value="F:acyltransferase activity, transferring groups other than amino-acyl groups"/>
    <property type="evidence" value="ECO:0007669"/>
    <property type="project" value="InterPro"/>
</dbReference>
<evidence type="ECO:0000313" key="11">
    <source>
        <dbReference type="EMBL" id="AOT70911.1"/>
    </source>
</evidence>
<organism evidence="11 12">
    <name type="scientific">Geosporobacter ferrireducens</name>
    <dbReference type="NCBI Taxonomy" id="1424294"/>
    <lineage>
        <taxon>Bacteria</taxon>
        <taxon>Bacillati</taxon>
        <taxon>Bacillota</taxon>
        <taxon>Clostridia</taxon>
        <taxon>Peptostreptococcales</taxon>
        <taxon>Thermotaleaceae</taxon>
        <taxon>Geosporobacter</taxon>
    </lineage>
</organism>
<dbReference type="AlphaFoldDB" id="A0A1D8GJ26"/>
<dbReference type="InterPro" id="IPR008300">
    <property type="entry name" value="PTAC"/>
</dbReference>